<evidence type="ECO:0000259" key="6">
    <source>
        <dbReference type="PROSITE" id="PS51096"/>
    </source>
</evidence>
<dbReference type="Pfam" id="PF03610">
    <property type="entry name" value="EIIA-man"/>
    <property type="match status" value="1"/>
</dbReference>
<dbReference type="GO" id="GO:0006355">
    <property type="term" value="P:regulation of DNA-templated transcription"/>
    <property type="evidence" value="ECO:0007669"/>
    <property type="project" value="InterPro"/>
</dbReference>
<dbReference type="InterPro" id="IPR004701">
    <property type="entry name" value="PTS_EIIA_man-typ"/>
</dbReference>
<dbReference type="InterPro" id="IPR027417">
    <property type="entry name" value="P-loop_NTPase"/>
</dbReference>
<dbReference type="KEGG" id="spoa:EQM13_13890"/>
<dbReference type="InterPro" id="IPR002078">
    <property type="entry name" value="Sigma_54_int"/>
</dbReference>
<dbReference type="RefSeq" id="WP_128753015.1">
    <property type="nucleotide sequence ID" value="NZ_CP035282.1"/>
</dbReference>
<sequence length="918" mass="104553">MKRNKDKVYNFLKVMSLDLCNNKKRGVTASEISKELNIKRNVASHLLNELYMEGKAIKINTRPVYFIDRDAYENNSILQKTIGHVEIGRGTAVEKYDPFDKIIGSHGSLREQVKMCKSAATYPPDGLPLLLIGNSGTGKSFMAQVIYEYAKNNKIIAEDAPYVIFNCAEYADNPELLSANLFGFVKGAFTGADKDKIGLLEEANGGYLFLDEVHRLTPEGQEKLFLFLDKGIFRRLGESNNWRSSKVRFIFATTEEPSLSLINTFLRRIPLVVSIPDLFRRPVQEKLQMIYNFYQEESKNIGIDIVVSKQVMDVLLKINISGNIGKLKNAIKYSCASAYGAYVMDSVKILKIHLYDLPAEIKTKVDFILTGSIFSSMFVSKDIPKDYAPNDIFEDSTINKETEVLLDSIRDYKNNKTDIRNFKKKMTTTIDKVLDKIIFEDIENYNDTVFYNETKKVIQNILKIMENLYGIRYYGNASIVFTYLINIMYDGITKKLEGNYDFEAALNIIEDVFPKEFLIAKKMTGLIEVNLDMKTDRLILIYFTLYINTFNQENNGENITAVIISHGYSTASSIASVANRLLRQFIFEAFDMPIEMSIQEIMHKICSYLKGINTSSGVIILVDMGSLEEIYRSIGDIVNGDIGIVNNITTQLAIGVGNKIIRGEELEKVVSESVAENNNRYKFIKYNRNKKDAIIVTCMTGIGVAVKIRDLFAKCLMDNNIEIIAYDYNKLKGNGTEDKIFKEYEVKLIIGTINPGIQEIQYLSLEDLILSKGYSALKKALKNIAGKEDVEKINQAIVKLFSLQNVIENITILNSNKIIDQVEIIINDLERRLKKYFTNDLKISLYIHISCLIERLVMKEPIMSYKGLDEFKQCHGQFINYVDESFSVIADVYKIEIPVSEIAYIYDIINLKISDLKL</sequence>
<keyword evidence="9" id="KW-1185">Reference proteome</keyword>
<reference evidence="9" key="1">
    <citation type="submission" date="2019-01" db="EMBL/GenBank/DDBJ databases">
        <title>Draft genomes of a novel of Sporanaerobacter strains.</title>
        <authorList>
            <person name="Ma S."/>
        </authorList>
    </citation>
    <scope>NUCLEOTIDE SEQUENCE [LARGE SCALE GENOMIC DNA]</scope>
    <source>
        <strain evidence="9">NJN-17</strain>
    </source>
</reference>
<dbReference type="PANTHER" id="PTHR32071">
    <property type="entry name" value="TRANSCRIPTIONAL REGULATORY PROTEIN"/>
    <property type="match status" value="1"/>
</dbReference>
<dbReference type="InterPro" id="IPR036634">
    <property type="entry name" value="PRD_sf"/>
</dbReference>
<dbReference type="Pfam" id="PF00158">
    <property type="entry name" value="Sigma54_activat"/>
    <property type="match status" value="1"/>
</dbReference>
<dbReference type="SUPFAM" id="SSF46785">
    <property type="entry name" value="Winged helix' DNA-binding domain"/>
    <property type="match status" value="1"/>
</dbReference>
<dbReference type="InterPro" id="IPR003593">
    <property type="entry name" value="AAA+_ATPase"/>
</dbReference>
<dbReference type="Gene3D" id="1.10.1790.10">
    <property type="entry name" value="PRD domain"/>
    <property type="match status" value="1"/>
</dbReference>
<proteinExistence type="predicted"/>
<evidence type="ECO:0000256" key="3">
    <source>
        <dbReference type="ARBA" id="ARBA00022840"/>
    </source>
</evidence>
<dbReference type="SMART" id="SM00382">
    <property type="entry name" value="AAA"/>
    <property type="match status" value="1"/>
</dbReference>
<dbReference type="GO" id="GO:0003677">
    <property type="term" value="F:DNA binding"/>
    <property type="evidence" value="ECO:0007669"/>
    <property type="project" value="UniProtKB-KW"/>
</dbReference>
<dbReference type="CDD" id="cd00009">
    <property type="entry name" value="AAA"/>
    <property type="match status" value="1"/>
</dbReference>
<dbReference type="GO" id="GO:0016020">
    <property type="term" value="C:membrane"/>
    <property type="evidence" value="ECO:0007669"/>
    <property type="project" value="InterPro"/>
</dbReference>
<gene>
    <name evidence="8" type="ORF">EQM13_13890</name>
</gene>
<evidence type="ECO:0000256" key="4">
    <source>
        <dbReference type="ARBA" id="ARBA00023125"/>
    </source>
</evidence>
<evidence type="ECO:0000313" key="9">
    <source>
        <dbReference type="Proteomes" id="UP000287969"/>
    </source>
</evidence>
<evidence type="ECO:0000256" key="1">
    <source>
        <dbReference type="ARBA" id="ARBA00022679"/>
    </source>
</evidence>
<dbReference type="PROSITE" id="PS51372">
    <property type="entry name" value="PRD_2"/>
    <property type="match status" value="2"/>
</dbReference>
<feature type="domain" description="PRD" evidence="7">
    <location>
        <begin position="813"/>
        <end position="918"/>
    </location>
</feature>
<keyword evidence="2" id="KW-0547">Nucleotide-binding</keyword>
<dbReference type="SUPFAM" id="SSF53062">
    <property type="entry name" value="PTS system fructose IIA component-like"/>
    <property type="match status" value="1"/>
</dbReference>
<protein>
    <submittedName>
        <fullName evidence="8">Sigma-54-dependent transcriptional regulator</fullName>
    </submittedName>
</protein>
<dbReference type="InterPro" id="IPR036662">
    <property type="entry name" value="PTS_EIIA_man-typ_sf"/>
</dbReference>
<name>A0A410QF01_9FIRM</name>
<organism evidence="8 9">
    <name type="scientific">Acidilutibacter cellobiosedens</name>
    <dbReference type="NCBI Taxonomy" id="2507161"/>
    <lineage>
        <taxon>Bacteria</taxon>
        <taxon>Bacillati</taxon>
        <taxon>Bacillota</taxon>
        <taxon>Tissierellia</taxon>
        <taxon>Tissierellales</taxon>
        <taxon>Acidilutibacteraceae</taxon>
        <taxon>Acidilutibacter</taxon>
    </lineage>
</organism>
<dbReference type="Pfam" id="PF00874">
    <property type="entry name" value="PRD"/>
    <property type="match status" value="1"/>
</dbReference>
<dbReference type="InterPro" id="IPR036390">
    <property type="entry name" value="WH_DNA-bd_sf"/>
</dbReference>
<evidence type="ECO:0000313" key="8">
    <source>
        <dbReference type="EMBL" id="QAT62577.1"/>
    </source>
</evidence>
<keyword evidence="1" id="KW-0808">Transferase</keyword>
<feature type="domain" description="PTS EIIA type-4" evidence="6">
    <location>
        <begin position="558"/>
        <end position="694"/>
    </location>
</feature>
<dbReference type="InterPro" id="IPR011608">
    <property type="entry name" value="PRD"/>
</dbReference>
<dbReference type="EMBL" id="CP035282">
    <property type="protein sequence ID" value="QAT62577.1"/>
    <property type="molecule type" value="Genomic_DNA"/>
</dbReference>
<dbReference type="AlphaFoldDB" id="A0A410QF01"/>
<dbReference type="OrthoDB" id="1707986at2"/>
<dbReference type="GO" id="GO:0009401">
    <property type="term" value="P:phosphoenolpyruvate-dependent sugar phosphotransferase system"/>
    <property type="evidence" value="ECO:0007669"/>
    <property type="project" value="InterPro"/>
</dbReference>
<keyword evidence="3" id="KW-0067">ATP-binding</keyword>
<accession>A0A410QF01</accession>
<dbReference type="PROSITE" id="PS51096">
    <property type="entry name" value="PTS_EIIA_TYPE_4"/>
    <property type="match status" value="1"/>
</dbReference>
<feature type="domain" description="Sigma-54 factor interaction" evidence="5">
    <location>
        <begin position="102"/>
        <end position="336"/>
    </location>
</feature>
<keyword evidence="4" id="KW-0238">DNA-binding</keyword>
<feature type="domain" description="PRD" evidence="7">
    <location>
        <begin position="449"/>
        <end position="557"/>
    </location>
</feature>
<evidence type="ECO:0000259" key="7">
    <source>
        <dbReference type="PROSITE" id="PS51372"/>
    </source>
</evidence>
<dbReference type="Gene3D" id="3.40.50.300">
    <property type="entry name" value="P-loop containing nucleotide triphosphate hydrolases"/>
    <property type="match status" value="1"/>
</dbReference>
<dbReference type="GO" id="GO:0016740">
    <property type="term" value="F:transferase activity"/>
    <property type="evidence" value="ECO:0007669"/>
    <property type="project" value="UniProtKB-KW"/>
</dbReference>
<dbReference type="SUPFAM" id="SSF63520">
    <property type="entry name" value="PTS-regulatory domain, PRD"/>
    <property type="match status" value="1"/>
</dbReference>
<dbReference type="PANTHER" id="PTHR32071:SF38">
    <property type="entry name" value="PSP OPERON TRANSCRIPTIONAL ACTIVATOR"/>
    <property type="match status" value="1"/>
</dbReference>
<dbReference type="GO" id="GO:0005524">
    <property type="term" value="F:ATP binding"/>
    <property type="evidence" value="ECO:0007669"/>
    <property type="project" value="UniProtKB-KW"/>
</dbReference>
<dbReference type="SUPFAM" id="SSF52540">
    <property type="entry name" value="P-loop containing nucleoside triphosphate hydrolases"/>
    <property type="match status" value="1"/>
</dbReference>
<dbReference type="Proteomes" id="UP000287969">
    <property type="component" value="Chromosome"/>
</dbReference>
<evidence type="ECO:0000256" key="2">
    <source>
        <dbReference type="ARBA" id="ARBA00022741"/>
    </source>
</evidence>
<evidence type="ECO:0000259" key="5">
    <source>
        <dbReference type="PROSITE" id="PS50045"/>
    </source>
</evidence>
<dbReference type="Gene3D" id="3.40.50.510">
    <property type="entry name" value="Phosphotransferase system, mannose-type IIA component"/>
    <property type="match status" value="1"/>
</dbReference>
<dbReference type="PROSITE" id="PS50045">
    <property type="entry name" value="SIGMA54_INTERACT_4"/>
    <property type="match status" value="1"/>
</dbReference>